<reference evidence="3" key="2">
    <citation type="submission" date="2019-06" db="EMBL/GenBank/DDBJ databases">
        <title>Genomics analysis of Aphanomyces spp. identifies a new class of oomycete effector associated with host adaptation.</title>
        <authorList>
            <person name="Gaulin E."/>
        </authorList>
    </citation>
    <scope>NUCLEOTIDE SEQUENCE</scope>
    <source>
        <strain evidence="3">CBS 578.67</strain>
    </source>
</reference>
<feature type="compositionally biased region" description="Polar residues" evidence="1">
    <location>
        <begin position="958"/>
        <end position="984"/>
    </location>
</feature>
<feature type="compositionally biased region" description="Basic and acidic residues" evidence="1">
    <location>
        <begin position="1822"/>
        <end position="1835"/>
    </location>
</feature>
<dbReference type="InterPro" id="IPR000313">
    <property type="entry name" value="PWWP_dom"/>
</dbReference>
<dbReference type="Pfam" id="PF00855">
    <property type="entry name" value="PWWP"/>
    <property type="match status" value="6"/>
</dbReference>
<feature type="region of interest" description="Disordered" evidence="1">
    <location>
        <begin position="1727"/>
        <end position="1755"/>
    </location>
</feature>
<feature type="compositionally biased region" description="Pro residues" evidence="1">
    <location>
        <begin position="1383"/>
        <end position="1398"/>
    </location>
</feature>
<dbReference type="PROSITE" id="PS50812">
    <property type="entry name" value="PWWP"/>
    <property type="match status" value="6"/>
</dbReference>
<feature type="domain" description="PWWP" evidence="2">
    <location>
        <begin position="1458"/>
        <end position="1515"/>
    </location>
</feature>
<protein>
    <submittedName>
        <fullName evidence="4">Aste57867_10666 protein</fullName>
    </submittedName>
</protein>
<gene>
    <name evidence="4" type="primary">Aste57867_10666</name>
    <name evidence="3" type="ORF">As57867_010626</name>
    <name evidence="4" type="ORF">ASTE57867_10666</name>
</gene>
<name>A0A485KQZ1_9STRA</name>
<organism evidence="4 5">
    <name type="scientific">Aphanomyces stellatus</name>
    <dbReference type="NCBI Taxonomy" id="120398"/>
    <lineage>
        <taxon>Eukaryota</taxon>
        <taxon>Sar</taxon>
        <taxon>Stramenopiles</taxon>
        <taxon>Oomycota</taxon>
        <taxon>Saprolegniomycetes</taxon>
        <taxon>Saprolegniales</taxon>
        <taxon>Verrucalvaceae</taxon>
        <taxon>Aphanomyces</taxon>
    </lineage>
</organism>
<feature type="domain" description="PWWP" evidence="2">
    <location>
        <begin position="6"/>
        <end position="66"/>
    </location>
</feature>
<sequence>MVLVAFESVAWGHLKGYPWWPVFVINPYKLRPDLHHLGSEHQGILAQAKDAPNKYRIVYYFGSHDFGLHTSAQLKAWGGKDHPMYMAGHPSSSCIEMLVVQLFSHAIREVEDFLITDARERTLPYMIPSDLDLSLDPPGAVVIDLVESDDDDGDDDKAWKMVTADSLRSSNPLPPPRAAPPPLVQVHNPSDVPFNSLAWVRPRGYPWWPVYVCDPSRLRDDLHHLGNAHVNMLLRAKKEPDGHCLVYYFGRYVFGLLTTKLKPWHCADHHEFAEGSPPSKFDQRPELVEEFATAMVEAKACFATDRKRPTLPFLVESDLNKLLPAPSKAVLAPKSLAWAHKDGHAWLPAYVLDPNTLRASLQHLGSSHATDRDEAARHPQHFQLVYLFGLHEIILRTNDLVKPWQGPDHRAFVKGNPKAPKLDKTLKTLVAALKEAQEYSCADKSKRLPPFLTREDFMPSAKPVGLLDRVVAELVRGVGTKGSPQKVAPVKERRHGLSLAWIKPDNHPWWPVYVCDPTRFRDHLHLLGHGHYVYLHKAKQSPKEFRLIYYLGRHFFGLQKPSELDPWDGPNQEEYMEASPLPSNSVEENAEFTAALSEAQNFVRTGELPYLLPSDLDINVEPPPTQVIPYCSIAWVLRDGYPWLPAYVIDPHMIKPELKLLGNEHAQYLEPARAKPESYRLVFVFGSHKIVVLHKSKIRLRSWHGPEHDILVTGLPRALFINKVGRIWRARNALMFNQFDKAMEEVAEFIAQDDSVRMLPDVVAADMEVSAFPLRLENANEASSDREIDNGVELFGDEEPPHDETVEMDSVAWTILNNNGDDWVPVYVCDPFRVRSKLHHLGSAHLPLLNRVKAKPETTRLIYFFGSHNFGVRKPSGMMKPWYCREHNQFAAKVRGGNQSGALDEAEAFFATDKRTRLLPSFVPSDMDPSMKSPIDSDDDDLRVKSPDEDKPRAKASHGSNQSLEPTKSSTRSHAPVDTTQGSPLMQRKRPWSAIDEGTPTSSTSGKKRTQNDSTSTARPPVIRAGGVVTPHRQYNANHPTVDTTRRNTATNERDASPPSSSTRHGVTTLSKNSSRATSPVVTRELIPPSPAKAKELTMPEVNIDKIPLNSVAWARLKPDSLWWPVYICDPDRLQPKLKNLGTRHATLLKSVQDFKELRLVYMFGSTGDFNICKKHVMPWNCPQQSLLIQGYPSSYVSGKRKQFIRAVREAMTFFGTDAHTRLLPHMVEEDIVPRYIPHNVPQNCVAWAKAEEFPWLPVFVCDPQHLNPKEHTLGKINDRAVQIATENPDSYRIVYYFGSRHFGMLKSQGMVRWWNCPEHDQFVKGFPVYMACGKNKESVENLQAAFRDTQAFLASDRLDFPVPYDCKSERLRLAHARDVALPPAPPPPAKPTTPAAPSPIAQRVNPLKQMKLTAKSTLAPTAKRRGRPPKNPQPPPGVPLVSTVPVDPNVWTSNTCVAWARIKGYPWWPSYICDPAKLRDDLVLLGNGHRTYLEKVKQSPSTEKLVYYFGSHNFGLHKLSTIKLWNCPDQKALTQGSPFIMNSSYQEVFDEFKSAMKEVEAFLEEDDSMRLLPYMVPTDMDLTLQPPPSIPVTLNTMVWALSAGYPWMPAYVCDPFKLRPQLHHLGNAHEKMLTKAQGNPEKCWIVYYFGANTFGLHKTRGTIKPWQCDEVDNFTKGYAESLLIADGAWDEFHAAMVDAKAYVAQPEATRVLPGMVPSDMDPMLAPPSSSAAQGCDGAADNTIDLTSSPESTAPRDASLDMVCISLDVLAASRARAVVVARKPRFPVGHSFPKRHWSGSSTETDDEACRGVPTSPSHKKRSMQEKEAVADDFKYNRTQRQLLQELKKDEDSDDDAIDDLGRTKKKRMTDSSSIYDVVTPIKMEPNVAASEDLGPPGLAEEAQSPEEPSPPAGRTDVGSQDPLTLAMASVMSFDDDDDDDDDMEEVDGSGVEVLESVYERRRRERQTPNAQPVPVIHMLEAEEVNTPISPKVEIKPHMAAPKEESIAWAFVDGMRWWPVYIYDAVEKRRAGIAKVDVFHFGTHSRDVQVRDDMKAWNCTEHGAFVANSSVDGDDKAKEFRTALEEAMDFLENGESAAIERLRLE</sequence>
<evidence type="ECO:0000259" key="2">
    <source>
        <dbReference type="PROSITE" id="PS50812"/>
    </source>
</evidence>
<dbReference type="CDD" id="cd05162">
    <property type="entry name" value="PWWP"/>
    <property type="match status" value="9"/>
</dbReference>
<dbReference type="SUPFAM" id="SSF63748">
    <property type="entry name" value="Tudor/PWWP/MBT"/>
    <property type="match status" value="10"/>
</dbReference>
<accession>A0A485KQZ1</accession>
<feature type="region of interest" description="Disordered" evidence="1">
    <location>
        <begin position="1887"/>
        <end position="1920"/>
    </location>
</feature>
<feature type="region of interest" description="Disordered" evidence="1">
    <location>
        <begin position="1380"/>
        <end position="1442"/>
    </location>
</feature>
<dbReference type="OrthoDB" id="62853at2759"/>
<keyword evidence="5" id="KW-1185">Reference proteome</keyword>
<feature type="domain" description="PWWP" evidence="2">
    <location>
        <begin position="194"/>
        <end position="264"/>
    </location>
</feature>
<evidence type="ECO:0000313" key="4">
    <source>
        <dbReference type="EMBL" id="VFT87538.1"/>
    </source>
</evidence>
<evidence type="ECO:0000313" key="3">
    <source>
        <dbReference type="EMBL" id="KAF0698712.1"/>
    </source>
</evidence>
<feature type="compositionally biased region" description="Polar residues" evidence="1">
    <location>
        <begin position="1033"/>
        <end position="1051"/>
    </location>
</feature>
<reference evidence="4 5" key="1">
    <citation type="submission" date="2019-03" db="EMBL/GenBank/DDBJ databases">
        <authorList>
            <person name="Gaulin E."/>
            <person name="Dumas B."/>
        </authorList>
    </citation>
    <scope>NUCLEOTIDE SEQUENCE [LARGE SCALE GENOMIC DNA]</scope>
    <source>
        <strain evidence="4">CBS 568.67</strain>
    </source>
</reference>
<evidence type="ECO:0000256" key="1">
    <source>
        <dbReference type="SAM" id="MobiDB-lite"/>
    </source>
</evidence>
<feature type="domain" description="PWWP" evidence="2">
    <location>
        <begin position="2003"/>
        <end position="2068"/>
    </location>
</feature>
<feature type="compositionally biased region" description="Basic and acidic residues" evidence="1">
    <location>
        <begin position="942"/>
        <end position="953"/>
    </location>
</feature>
<dbReference type="Proteomes" id="UP000332933">
    <property type="component" value="Unassembled WGS sequence"/>
</dbReference>
<feature type="domain" description="PWWP" evidence="2">
    <location>
        <begin position="496"/>
        <end position="557"/>
    </location>
</feature>
<dbReference type="EMBL" id="CAADRA010005244">
    <property type="protein sequence ID" value="VFT87538.1"/>
    <property type="molecule type" value="Genomic_DNA"/>
</dbReference>
<dbReference type="SMART" id="SM00293">
    <property type="entry name" value="PWWP"/>
    <property type="match status" value="2"/>
</dbReference>
<dbReference type="Gene3D" id="2.30.30.140">
    <property type="match status" value="11"/>
</dbReference>
<evidence type="ECO:0000313" key="5">
    <source>
        <dbReference type="Proteomes" id="UP000332933"/>
    </source>
</evidence>
<feature type="region of interest" description="Disordered" evidence="1">
    <location>
        <begin position="1790"/>
        <end position="1871"/>
    </location>
</feature>
<feature type="region of interest" description="Disordered" evidence="1">
    <location>
        <begin position="920"/>
        <end position="1082"/>
    </location>
</feature>
<proteinExistence type="predicted"/>
<feature type="compositionally biased region" description="Polar residues" evidence="1">
    <location>
        <begin position="1058"/>
        <end position="1081"/>
    </location>
</feature>
<feature type="compositionally biased region" description="Pro residues" evidence="1">
    <location>
        <begin position="1430"/>
        <end position="1439"/>
    </location>
</feature>
<feature type="domain" description="PWWP" evidence="2">
    <location>
        <begin position="1595"/>
        <end position="1651"/>
    </location>
</feature>
<dbReference type="EMBL" id="VJMH01005223">
    <property type="protein sequence ID" value="KAF0698712.1"/>
    <property type="molecule type" value="Genomic_DNA"/>
</dbReference>